<dbReference type="AlphaFoldDB" id="A0A099LNS3"/>
<dbReference type="eggNOG" id="ENOG5034AB0">
    <property type="taxonomic scope" value="Bacteria"/>
</dbReference>
<accession>A0A099LNS3</accession>
<dbReference type="STRING" id="29495.EA26_00350"/>
<evidence type="ECO:0000313" key="2">
    <source>
        <dbReference type="EMBL" id="KGK09853.1"/>
    </source>
</evidence>
<proteinExistence type="predicted"/>
<protein>
    <submittedName>
        <fullName evidence="2">Uncharacterized protein</fullName>
    </submittedName>
</protein>
<comment type="caution">
    <text evidence="2">The sequence shown here is derived from an EMBL/GenBank/DDBJ whole genome shotgun (WGS) entry which is preliminary data.</text>
</comment>
<keyword evidence="3" id="KW-1185">Reference proteome</keyword>
<feature type="signal peptide" evidence="1">
    <location>
        <begin position="1"/>
        <end position="24"/>
    </location>
</feature>
<sequence>MQQGMLSSLLLTTSLLFGPVLVSAQEMQTATAQQWLQDQQVHSKVAELLEYVARDQANELKFALERLALPQQEVVRFLLLDKLEKQDVILTPRMAIFVESQIKMIPSYQVVEKGDGYEFTVPAFNYPAVANRLLKRWKQDQTTLDFILAAERGELQLQTWLAGSQSLVQMREALLIRELDSLSPEALDSLVKQLTATPLTTWLPPSSVVVRLAQVSEEAEMYNLLWRMKADHVSQNELERLASVGDDFSWRQIMSSTQNPSLKAQAITLLTKANPLTAEVKQFLITRMALPDDAPLVARELAKQGHSSWLEEVIAGNNRVKRGLILQALQ</sequence>
<dbReference type="EMBL" id="JMCG01000001">
    <property type="protein sequence ID" value="KGK09853.1"/>
    <property type="molecule type" value="Genomic_DNA"/>
</dbReference>
<feature type="chain" id="PRO_5001958224" evidence="1">
    <location>
        <begin position="25"/>
        <end position="330"/>
    </location>
</feature>
<evidence type="ECO:0000313" key="3">
    <source>
        <dbReference type="Proteomes" id="UP000029994"/>
    </source>
</evidence>
<name>A0A099LNS3_9VIBR</name>
<dbReference type="RefSeq" id="WP_039422201.1">
    <property type="nucleotide sequence ID" value="NZ_CP061845.1"/>
</dbReference>
<dbReference type="GeneID" id="43681673"/>
<evidence type="ECO:0000256" key="1">
    <source>
        <dbReference type="SAM" id="SignalP"/>
    </source>
</evidence>
<organism evidence="2 3">
    <name type="scientific">Vibrio navarrensis</name>
    <dbReference type="NCBI Taxonomy" id="29495"/>
    <lineage>
        <taxon>Bacteria</taxon>
        <taxon>Pseudomonadati</taxon>
        <taxon>Pseudomonadota</taxon>
        <taxon>Gammaproteobacteria</taxon>
        <taxon>Vibrionales</taxon>
        <taxon>Vibrionaceae</taxon>
        <taxon>Vibrio</taxon>
    </lineage>
</organism>
<keyword evidence="1" id="KW-0732">Signal</keyword>
<reference evidence="2 3" key="1">
    <citation type="submission" date="2014-04" db="EMBL/GenBank/DDBJ databases">
        <title>Genome sequencing of Vibrio navarrensis strains.</title>
        <authorList>
            <person name="Gladney L.M."/>
            <person name="Katz L.S."/>
            <person name="Marino-Ramirez L."/>
            <person name="Jordan I.K."/>
        </authorList>
    </citation>
    <scope>NUCLEOTIDE SEQUENCE [LARGE SCALE GENOMIC DNA]</scope>
    <source>
        <strain evidence="2 3">ATCC 51183</strain>
    </source>
</reference>
<dbReference type="Proteomes" id="UP000029994">
    <property type="component" value="Unassembled WGS sequence"/>
</dbReference>
<gene>
    <name evidence="2" type="ORF">EA26_00350</name>
</gene>